<evidence type="ECO:0000313" key="2">
    <source>
        <dbReference type="Proteomes" id="UP001576780"/>
    </source>
</evidence>
<dbReference type="EMBL" id="JBHFNT010000095">
    <property type="protein sequence ID" value="MFB2835113.1"/>
    <property type="molecule type" value="Genomic_DNA"/>
</dbReference>
<name>A0ABV4WKC4_9CYAN</name>
<dbReference type="RefSeq" id="WP_413277535.1">
    <property type="nucleotide sequence ID" value="NZ_JBHFNT010000095.1"/>
</dbReference>
<accession>A0ABV4WKC4</accession>
<organism evidence="1 2">
    <name type="scientific">Floridaenema evergladense BLCC-F167</name>
    <dbReference type="NCBI Taxonomy" id="3153639"/>
    <lineage>
        <taxon>Bacteria</taxon>
        <taxon>Bacillati</taxon>
        <taxon>Cyanobacteriota</taxon>
        <taxon>Cyanophyceae</taxon>
        <taxon>Oscillatoriophycideae</taxon>
        <taxon>Aerosakkonematales</taxon>
        <taxon>Aerosakkonemataceae</taxon>
        <taxon>Floridanema</taxon>
        <taxon>Floridanema evergladense</taxon>
    </lineage>
</organism>
<protein>
    <submittedName>
        <fullName evidence="1">Uncharacterized protein</fullName>
    </submittedName>
</protein>
<proteinExistence type="predicted"/>
<keyword evidence="2" id="KW-1185">Reference proteome</keyword>
<evidence type="ECO:0000313" key="1">
    <source>
        <dbReference type="EMBL" id="MFB2835113.1"/>
    </source>
</evidence>
<sequence length="40" mass="4480">MESSQWEKVGELGNCYQPQYSGQGWTIEAIALGFRLAAFL</sequence>
<dbReference type="Proteomes" id="UP001576780">
    <property type="component" value="Unassembled WGS sequence"/>
</dbReference>
<reference evidence="1 2" key="1">
    <citation type="submission" date="2024-09" db="EMBL/GenBank/DDBJ databases">
        <title>Floridaenema gen nov. (Aerosakkonemataceae, Aerosakkonematales ord. nov., Cyanobacteria) from benthic tropical and subtropical fresh waters, with the description of four new species.</title>
        <authorList>
            <person name="Moretto J.A."/>
            <person name="Berthold D.E."/>
            <person name="Lefler F.W."/>
            <person name="Huang I.-S."/>
            <person name="Laughinghouse H. IV."/>
        </authorList>
    </citation>
    <scope>NUCLEOTIDE SEQUENCE [LARGE SCALE GENOMIC DNA]</scope>
    <source>
        <strain evidence="1 2">BLCC-F167</strain>
    </source>
</reference>
<gene>
    <name evidence="1" type="ORF">ACE1CA_11335</name>
</gene>
<comment type="caution">
    <text evidence="1">The sequence shown here is derived from an EMBL/GenBank/DDBJ whole genome shotgun (WGS) entry which is preliminary data.</text>
</comment>